<dbReference type="InterPro" id="IPR043136">
    <property type="entry name" value="B30.2/SPRY_sf"/>
</dbReference>
<keyword evidence="1" id="KW-0479">Metal-binding</keyword>
<feature type="compositionally biased region" description="Basic residues" evidence="5">
    <location>
        <begin position="1"/>
        <end position="12"/>
    </location>
</feature>
<dbReference type="InterPro" id="IPR013320">
    <property type="entry name" value="ConA-like_dom_sf"/>
</dbReference>
<feature type="domain" description="B30.2/SPRY" evidence="8">
    <location>
        <begin position="282"/>
        <end position="468"/>
    </location>
</feature>
<dbReference type="SUPFAM" id="SSF49899">
    <property type="entry name" value="Concanavalin A-like lectins/glucanases"/>
    <property type="match status" value="1"/>
</dbReference>
<dbReference type="Pfam" id="PF13765">
    <property type="entry name" value="PRY"/>
    <property type="match status" value="1"/>
</dbReference>
<evidence type="ECO:0000259" key="6">
    <source>
        <dbReference type="PROSITE" id="PS50089"/>
    </source>
</evidence>
<dbReference type="SMART" id="SM00184">
    <property type="entry name" value="RING"/>
    <property type="match status" value="1"/>
</dbReference>
<dbReference type="Gene3D" id="3.30.160.60">
    <property type="entry name" value="Classic Zinc Finger"/>
    <property type="match status" value="1"/>
</dbReference>
<evidence type="ECO:0000256" key="1">
    <source>
        <dbReference type="ARBA" id="ARBA00022723"/>
    </source>
</evidence>
<proteinExistence type="predicted"/>
<reference evidence="9" key="2">
    <citation type="submission" date="2025-09" db="UniProtKB">
        <authorList>
            <consortium name="Ensembl"/>
        </authorList>
    </citation>
    <scope>IDENTIFICATION</scope>
</reference>
<dbReference type="AlphaFoldDB" id="A0A8C0IW79"/>
<dbReference type="InterPro" id="IPR001870">
    <property type="entry name" value="B30.2/SPRY"/>
</dbReference>
<dbReference type="CDD" id="cd19760">
    <property type="entry name" value="Bbox2_TRIM4-like"/>
    <property type="match status" value="1"/>
</dbReference>
<dbReference type="FunFam" id="2.60.120.920:FF:000004">
    <property type="entry name" value="Butyrophilin subfamily 1 member A1"/>
    <property type="match status" value="1"/>
</dbReference>
<keyword evidence="2 4" id="KW-0863">Zinc-finger</keyword>
<dbReference type="PROSITE" id="PS50089">
    <property type="entry name" value="ZF_RING_2"/>
    <property type="match status" value="1"/>
</dbReference>
<dbReference type="Ensembl" id="ENSCABT00000025442.1">
    <property type="protein sequence ID" value="ENSCABP00000023224.1"/>
    <property type="gene ID" value="ENSCABG00000017099.1"/>
</dbReference>
<feature type="domain" description="RING-type" evidence="6">
    <location>
        <begin position="192"/>
        <end position="233"/>
    </location>
</feature>
<reference evidence="9" key="1">
    <citation type="submission" date="2025-08" db="UniProtKB">
        <authorList>
            <consortium name="Ensembl"/>
        </authorList>
    </citation>
    <scope>IDENTIFICATION</scope>
</reference>
<dbReference type="InterPro" id="IPR050143">
    <property type="entry name" value="TRIM/RBCC"/>
</dbReference>
<dbReference type="SMART" id="SM00589">
    <property type="entry name" value="PRY"/>
    <property type="match status" value="1"/>
</dbReference>
<dbReference type="InterPro" id="IPR001841">
    <property type="entry name" value="Znf_RING"/>
</dbReference>
<dbReference type="PANTHER" id="PTHR24103">
    <property type="entry name" value="E3 UBIQUITIN-PROTEIN LIGASE TRIM"/>
    <property type="match status" value="1"/>
</dbReference>
<dbReference type="Gene3D" id="2.60.120.920">
    <property type="match status" value="1"/>
</dbReference>
<dbReference type="InterPro" id="IPR003877">
    <property type="entry name" value="SPRY_dom"/>
</dbReference>
<dbReference type="PROSITE" id="PS00518">
    <property type="entry name" value="ZF_RING_1"/>
    <property type="match status" value="1"/>
</dbReference>
<dbReference type="SUPFAM" id="SSF57850">
    <property type="entry name" value="RING/U-box"/>
    <property type="match status" value="1"/>
</dbReference>
<evidence type="ECO:0000256" key="2">
    <source>
        <dbReference type="ARBA" id="ARBA00022771"/>
    </source>
</evidence>
<evidence type="ECO:0000259" key="7">
    <source>
        <dbReference type="PROSITE" id="PS50119"/>
    </source>
</evidence>
<dbReference type="CDD" id="cd12888">
    <property type="entry name" value="SPRY_PRY_TRIM7_like"/>
    <property type="match status" value="1"/>
</dbReference>
<evidence type="ECO:0000256" key="5">
    <source>
        <dbReference type="SAM" id="MobiDB-lite"/>
    </source>
</evidence>
<dbReference type="PROSITE" id="PS50119">
    <property type="entry name" value="ZF_BBOX"/>
    <property type="match status" value="1"/>
</dbReference>
<sequence>MLRSWSTHRKKIGGCSAPTSSSLWPRLTPLLQLTSASTSSTSVLLFPTSSQRLCCKTADSQGREGGWRRGNTVRWGKRQSQGKNLGKGSNRGREGVELGWGLWGWGWNGGGARGRERGGGRHPPAPEKVGAYAHGSDSPTPLRDLTLSPGWIGEAGLWGWPEKFETKTVTNCPEGAMAAESPVESLQEEATCPVCLEYFTEPVTLECGHNFCRACIFQCWEGSYTAASCPQCRETVQQRNLRPNRQLANMVEITKQLSLQAAKGAGGDGVCGEHQEALKLFCEEDQTSICLICRESQAHLNVTLDPDTAHPQLVLSENQKSVRWGDTQQRLPDNPERFDYDPCVLGCEGFTSGRHCWEVEVGDGGCWAVGVARESVGRKGQISCSPERGIWAVEWLGQFQALTSPVTPLCLNQAPSRIQVCLDCDQGQVTFIDAGDEAPIFTFPPGSIPGERIRPWLWVGGSRLRLCP</sequence>
<accession>A0A8C0IW79</accession>
<feature type="domain" description="B box-type" evidence="7">
    <location>
        <begin position="270"/>
        <end position="299"/>
    </location>
</feature>
<evidence type="ECO:0008006" key="11">
    <source>
        <dbReference type="Google" id="ProtNLM"/>
    </source>
</evidence>
<dbReference type="GeneTree" id="ENSGT01030000234669"/>
<name>A0A8C0IW79_CHEAB</name>
<dbReference type="InterPro" id="IPR006574">
    <property type="entry name" value="PRY"/>
</dbReference>
<dbReference type="GO" id="GO:0008270">
    <property type="term" value="F:zinc ion binding"/>
    <property type="evidence" value="ECO:0007669"/>
    <property type="project" value="UniProtKB-KW"/>
</dbReference>
<dbReference type="InterPro" id="IPR003879">
    <property type="entry name" value="Butyrophylin_SPRY"/>
</dbReference>
<dbReference type="SMART" id="SM00336">
    <property type="entry name" value="BBOX"/>
    <property type="match status" value="1"/>
</dbReference>
<dbReference type="Pfam" id="PF15227">
    <property type="entry name" value="zf-C3HC4_4"/>
    <property type="match status" value="1"/>
</dbReference>
<evidence type="ECO:0000259" key="8">
    <source>
        <dbReference type="PROSITE" id="PS50188"/>
    </source>
</evidence>
<protein>
    <recommendedName>
        <fullName evidence="11">Zinc finger protein RFP-like</fullName>
    </recommendedName>
</protein>
<feature type="region of interest" description="Disordered" evidence="5">
    <location>
        <begin position="1"/>
        <end position="20"/>
    </location>
</feature>
<feature type="region of interest" description="Disordered" evidence="5">
    <location>
        <begin position="111"/>
        <end position="138"/>
    </location>
</feature>
<dbReference type="InterPro" id="IPR017907">
    <property type="entry name" value="Znf_RING_CS"/>
</dbReference>
<dbReference type="SMART" id="SM00449">
    <property type="entry name" value="SPRY"/>
    <property type="match status" value="1"/>
</dbReference>
<dbReference type="Pfam" id="PF00622">
    <property type="entry name" value="SPRY"/>
    <property type="match status" value="1"/>
</dbReference>
<evidence type="ECO:0000256" key="3">
    <source>
        <dbReference type="ARBA" id="ARBA00022833"/>
    </source>
</evidence>
<dbReference type="InterPro" id="IPR000315">
    <property type="entry name" value="Znf_B-box"/>
</dbReference>
<dbReference type="Proteomes" id="UP000694404">
    <property type="component" value="Unplaced"/>
</dbReference>
<dbReference type="InterPro" id="IPR013083">
    <property type="entry name" value="Znf_RING/FYVE/PHD"/>
</dbReference>
<dbReference type="Pfam" id="PF00643">
    <property type="entry name" value="zf-B_box"/>
    <property type="match status" value="1"/>
</dbReference>
<organism evidence="9 10">
    <name type="scientific">Chelonoidis abingdonii</name>
    <name type="common">Abingdon island giant tortoise</name>
    <name type="synonym">Testudo abingdonii</name>
    <dbReference type="NCBI Taxonomy" id="106734"/>
    <lineage>
        <taxon>Eukaryota</taxon>
        <taxon>Metazoa</taxon>
        <taxon>Chordata</taxon>
        <taxon>Craniata</taxon>
        <taxon>Vertebrata</taxon>
        <taxon>Euteleostomi</taxon>
        <taxon>Archelosauria</taxon>
        <taxon>Testudinata</taxon>
        <taxon>Testudines</taxon>
        <taxon>Cryptodira</taxon>
        <taxon>Durocryptodira</taxon>
        <taxon>Testudinoidea</taxon>
        <taxon>Testudinidae</taxon>
        <taxon>Chelonoidis</taxon>
    </lineage>
</organism>
<dbReference type="PRINTS" id="PR01407">
    <property type="entry name" value="BUTYPHLNCDUF"/>
</dbReference>
<evidence type="ECO:0000256" key="4">
    <source>
        <dbReference type="PROSITE-ProRule" id="PRU00024"/>
    </source>
</evidence>
<keyword evidence="10" id="KW-1185">Reference proteome</keyword>
<dbReference type="Gene3D" id="3.30.40.10">
    <property type="entry name" value="Zinc/RING finger domain, C3HC4 (zinc finger)"/>
    <property type="match status" value="1"/>
</dbReference>
<keyword evidence="3" id="KW-0862">Zinc</keyword>
<dbReference type="PROSITE" id="PS50188">
    <property type="entry name" value="B302_SPRY"/>
    <property type="match status" value="1"/>
</dbReference>
<evidence type="ECO:0000313" key="10">
    <source>
        <dbReference type="Proteomes" id="UP000694404"/>
    </source>
</evidence>
<dbReference type="SUPFAM" id="SSF57845">
    <property type="entry name" value="B-box zinc-binding domain"/>
    <property type="match status" value="1"/>
</dbReference>
<evidence type="ECO:0000313" key="9">
    <source>
        <dbReference type="Ensembl" id="ENSCABP00000023224.1"/>
    </source>
</evidence>
<dbReference type="CDD" id="cd16594">
    <property type="entry name" value="RING-HC_TRIM7-like_C-IV"/>
    <property type="match status" value="1"/>
</dbReference>